<proteinExistence type="predicted"/>
<comment type="caution">
    <text evidence="1">The sequence shown here is derived from an EMBL/GenBank/DDBJ whole genome shotgun (WGS) entry which is preliminary data.</text>
</comment>
<reference evidence="1" key="1">
    <citation type="submission" date="2021-04" db="EMBL/GenBank/DDBJ databases">
        <title>Sinoanaerobacter chloroacetimidivorans sp. nov., an obligate anaerobic bacterium isolated from anaerobic sludge.</title>
        <authorList>
            <person name="Bao Y."/>
        </authorList>
    </citation>
    <scope>NUCLEOTIDE SEQUENCE</scope>
    <source>
        <strain evidence="1">BAD-6</strain>
    </source>
</reference>
<dbReference type="RefSeq" id="WP_227017651.1">
    <property type="nucleotide sequence ID" value="NZ_JAGSND010000003.1"/>
</dbReference>
<keyword evidence="2" id="KW-1185">Reference proteome</keyword>
<sequence>MQPLITIETVPIKIEYVEKEPYRSSSVQTASLKISQQEDQMTIQSNPISIPLQDSFEPSSSIDWNHLYYTATAQYSNDGNLQMNVRIENSTDNDYQFQQFQRGIDHIIDSLPKTTDSNYQFQSMQISFDISQLPSGMPSVSNLDTSFLPPDLELKVVERPKVIIKYVGGPLYIPKSADPNYVPPEYHDQICDGKTAFDVKA</sequence>
<name>A0A8J8B2R7_9FIRM</name>
<evidence type="ECO:0000313" key="2">
    <source>
        <dbReference type="Proteomes" id="UP000675664"/>
    </source>
</evidence>
<dbReference type="AlphaFoldDB" id="A0A8J8B2R7"/>
<evidence type="ECO:0000313" key="1">
    <source>
        <dbReference type="EMBL" id="MBR0597520.1"/>
    </source>
</evidence>
<dbReference type="Proteomes" id="UP000675664">
    <property type="component" value="Unassembled WGS sequence"/>
</dbReference>
<reference evidence="1" key="2">
    <citation type="submission" date="2021-04" db="EMBL/GenBank/DDBJ databases">
        <authorList>
            <person name="Liu J."/>
        </authorList>
    </citation>
    <scope>NUCLEOTIDE SEQUENCE</scope>
    <source>
        <strain evidence="1">BAD-6</strain>
    </source>
</reference>
<organism evidence="1 2">
    <name type="scientific">Sinanaerobacter chloroacetimidivorans</name>
    <dbReference type="NCBI Taxonomy" id="2818044"/>
    <lineage>
        <taxon>Bacteria</taxon>
        <taxon>Bacillati</taxon>
        <taxon>Bacillota</taxon>
        <taxon>Clostridia</taxon>
        <taxon>Peptostreptococcales</taxon>
        <taxon>Anaerovoracaceae</taxon>
        <taxon>Sinanaerobacter</taxon>
    </lineage>
</organism>
<gene>
    <name evidence="1" type="ORF">KCX82_06535</name>
</gene>
<protein>
    <submittedName>
        <fullName evidence="1">Uncharacterized protein</fullName>
    </submittedName>
</protein>
<dbReference type="EMBL" id="JAGSND010000003">
    <property type="protein sequence ID" value="MBR0597520.1"/>
    <property type="molecule type" value="Genomic_DNA"/>
</dbReference>
<accession>A0A8J8B2R7</accession>